<evidence type="ECO:0000256" key="1">
    <source>
        <dbReference type="SAM" id="Phobius"/>
    </source>
</evidence>
<dbReference type="RefSeq" id="WP_069193276.1">
    <property type="nucleotide sequence ID" value="NZ_RLII01000003.1"/>
</dbReference>
<keyword evidence="1" id="KW-1133">Transmembrane helix</keyword>
<sequence>MGGFIITIIIALIAGWLGNSITGKQMSGDIWGVCVVALPGAWIGAYMPYFNTFGPKLMDIALIPAFLCALVAAVIFKVVRRVAKQAS</sequence>
<feature type="transmembrane region" description="Helical" evidence="1">
    <location>
        <begin position="30"/>
        <end position="49"/>
    </location>
</feature>
<reference evidence="3" key="1">
    <citation type="submission" date="2018-11" db="EMBL/GenBank/DDBJ databases">
        <title>Genome sequencing of a novel mesophilic and cellulolytic organism within the genus Hungateiclostridium.</title>
        <authorList>
            <person name="Rettenmaier R."/>
            <person name="Liebl W."/>
            <person name="Zverlov V."/>
        </authorList>
    </citation>
    <scope>NUCLEOTIDE SEQUENCE [LARGE SCALE GENOMIC DNA]</scope>
    <source>
        <strain evidence="3">N2K1</strain>
    </source>
</reference>
<dbReference type="AlphaFoldDB" id="A0A4Q0I6T9"/>
<feature type="transmembrane region" description="Helical" evidence="1">
    <location>
        <begin position="61"/>
        <end position="79"/>
    </location>
</feature>
<evidence type="ECO:0000313" key="2">
    <source>
        <dbReference type="EMBL" id="RXE60060.1"/>
    </source>
</evidence>
<proteinExistence type="predicted"/>
<keyword evidence="3" id="KW-1185">Reference proteome</keyword>
<organism evidence="2 3">
    <name type="scientific">Acetivibrio mesophilus</name>
    <dbReference type="NCBI Taxonomy" id="2487273"/>
    <lineage>
        <taxon>Bacteria</taxon>
        <taxon>Bacillati</taxon>
        <taxon>Bacillota</taxon>
        <taxon>Clostridia</taxon>
        <taxon>Eubacteriales</taxon>
        <taxon>Oscillospiraceae</taxon>
        <taxon>Acetivibrio</taxon>
    </lineage>
</organism>
<dbReference type="OrthoDB" id="1632160at2"/>
<keyword evidence="1" id="KW-0812">Transmembrane</keyword>
<protein>
    <submittedName>
        <fullName evidence="2">Transglycosylase</fullName>
    </submittedName>
</protein>
<keyword evidence="1" id="KW-0472">Membrane</keyword>
<dbReference type="EMBL" id="RLII01000003">
    <property type="protein sequence ID" value="RXE60060.1"/>
    <property type="molecule type" value="Genomic_DNA"/>
</dbReference>
<dbReference type="Proteomes" id="UP000289166">
    <property type="component" value="Unassembled WGS sequence"/>
</dbReference>
<evidence type="ECO:0000313" key="3">
    <source>
        <dbReference type="Proteomes" id="UP000289166"/>
    </source>
</evidence>
<name>A0A4Q0I6T9_9FIRM</name>
<gene>
    <name evidence="2" type="ORF">EFD62_04705</name>
</gene>
<accession>A0A4Q0I6T9</accession>
<comment type="caution">
    <text evidence="2">The sequence shown here is derived from an EMBL/GenBank/DDBJ whole genome shotgun (WGS) entry which is preliminary data.</text>
</comment>